<keyword evidence="1" id="KW-0723">Serine/threonine-protein kinase</keyword>
<dbReference type="PANTHER" id="PTHR35526">
    <property type="entry name" value="ANTI-SIGMA-F FACTOR RSBW-RELATED"/>
    <property type="match status" value="1"/>
</dbReference>
<dbReference type="PANTHER" id="PTHR35526:SF3">
    <property type="entry name" value="ANTI-SIGMA-F FACTOR RSBW"/>
    <property type="match status" value="1"/>
</dbReference>
<keyword evidence="4" id="KW-1185">Reference proteome</keyword>
<dbReference type="Pfam" id="PF13581">
    <property type="entry name" value="HATPase_c_2"/>
    <property type="match status" value="1"/>
</dbReference>
<dbReference type="InterPro" id="IPR050267">
    <property type="entry name" value="Anti-sigma-factor_SerPK"/>
</dbReference>
<dbReference type="InterPro" id="IPR003594">
    <property type="entry name" value="HATPase_dom"/>
</dbReference>
<keyword evidence="3" id="KW-0067">ATP-binding</keyword>
<dbReference type="CDD" id="cd16936">
    <property type="entry name" value="HATPase_RsbW-like"/>
    <property type="match status" value="1"/>
</dbReference>
<proteinExistence type="predicted"/>
<organism evidence="3 4">
    <name type="scientific">Streptomyces fildesensis</name>
    <dbReference type="NCBI Taxonomy" id="375757"/>
    <lineage>
        <taxon>Bacteria</taxon>
        <taxon>Bacillati</taxon>
        <taxon>Actinomycetota</taxon>
        <taxon>Actinomycetes</taxon>
        <taxon>Kitasatosporales</taxon>
        <taxon>Streptomycetaceae</taxon>
        <taxon>Streptomyces</taxon>
    </lineage>
</organism>
<sequence>MYAVQPSCPDPTSSDGWEYYLQLPHDPRAPGIARTTVRAILVAHGLRELVDTAALLTSELATNAYRYAQGPASLRLNWEPRRLRVTVRDNNPELPAALAPDPDADGGRGLFLLDLFSDRCGGYALGEEPFGLCGKLMWFELAAR</sequence>
<keyword evidence="3" id="KW-0547">Nucleotide-binding</keyword>
<dbReference type="EMBL" id="JBITYG010000014">
    <property type="protein sequence ID" value="MFI9105868.1"/>
    <property type="molecule type" value="Genomic_DNA"/>
</dbReference>
<evidence type="ECO:0000313" key="3">
    <source>
        <dbReference type="EMBL" id="MFI9105868.1"/>
    </source>
</evidence>
<keyword evidence="1" id="KW-0808">Transferase</keyword>
<accession>A0ABW8CHG7</accession>
<comment type="caution">
    <text evidence="3">The sequence shown here is derived from an EMBL/GenBank/DDBJ whole genome shotgun (WGS) entry which is preliminary data.</text>
</comment>
<dbReference type="SUPFAM" id="SSF55874">
    <property type="entry name" value="ATPase domain of HSP90 chaperone/DNA topoisomerase II/histidine kinase"/>
    <property type="match status" value="1"/>
</dbReference>
<name>A0ABW8CHG7_9ACTN</name>
<reference evidence="3 4" key="1">
    <citation type="submission" date="2024-10" db="EMBL/GenBank/DDBJ databases">
        <title>The Natural Products Discovery Center: Release of the First 8490 Sequenced Strains for Exploring Actinobacteria Biosynthetic Diversity.</title>
        <authorList>
            <person name="Kalkreuter E."/>
            <person name="Kautsar S.A."/>
            <person name="Yang D."/>
            <person name="Bader C.D."/>
            <person name="Teijaro C.N."/>
            <person name="Fluegel L."/>
            <person name="Davis C.M."/>
            <person name="Simpson J.R."/>
            <person name="Lauterbach L."/>
            <person name="Steele A.D."/>
            <person name="Gui C."/>
            <person name="Meng S."/>
            <person name="Li G."/>
            <person name="Viehrig K."/>
            <person name="Ye F."/>
            <person name="Su P."/>
            <person name="Kiefer A.F."/>
            <person name="Nichols A."/>
            <person name="Cepeda A.J."/>
            <person name="Yan W."/>
            <person name="Fan B."/>
            <person name="Jiang Y."/>
            <person name="Adhikari A."/>
            <person name="Zheng C.-J."/>
            <person name="Schuster L."/>
            <person name="Cowan T.M."/>
            <person name="Smanski M.J."/>
            <person name="Chevrette M.G."/>
            <person name="De Carvalho L.P.S."/>
            <person name="Shen B."/>
        </authorList>
    </citation>
    <scope>NUCLEOTIDE SEQUENCE [LARGE SCALE GENOMIC DNA]</scope>
    <source>
        <strain evidence="3 4">NPDC053399</strain>
    </source>
</reference>
<evidence type="ECO:0000256" key="1">
    <source>
        <dbReference type="ARBA" id="ARBA00022527"/>
    </source>
</evidence>
<dbReference type="RefSeq" id="WP_138353716.1">
    <property type="nucleotide sequence ID" value="NZ_JBITYG010000014.1"/>
</dbReference>
<dbReference type="GO" id="GO:0005524">
    <property type="term" value="F:ATP binding"/>
    <property type="evidence" value="ECO:0007669"/>
    <property type="project" value="UniProtKB-KW"/>
</dbReference>
<dbReference type="Gene3D" id="3.30.565.10">
    <property type="entry name" value="Histidine kinase-like ATPase, C-terminal domain"/>
    <property type="match status" value="1"/>
</dbReference>
<dbReference type="Proteomes" id="UP001614394">
    <property type="component" value="Unassembled WGS sequence"/>
</dbReference>
<evidence type="ECO:0000313" key="4">
    <source>
        <dbReference type="Proteomes" id="UP001614394"/>
    </source>
</evidence>
<protein>
    <submittedName>
        <fullName evidence="3">ATP-binding protein</fullName>
    </submittedName>
</protein>
<gene>
    <name evidence="3" type="ORF">ACIGXA_35725</name>
</gene>
<dbReference type="InterPro" id="IPR036890">
    <property type="entry name" value="HATPase_C_sf"/>
</dbReference>
<keyword evidence="1" id="KW-0418">Kinase</keyword>
<feature type="domain" description="Histidine kinase/HSP90-like ATPase" evidence="2">
    <location>
        <begin position="26"/>
        <end position="120"/>
    </location>
</feature>
<evidence type="ECO:0000259" key="2">
    <source>
        <dbReference type="Pfam" id="PF13581"/>
    </source>
</evidence>